<sequence length="292" mass="33600">MENSAVFDRACLIQLSTSVWQGSRMIDPSLMRRINDNSDWLRGRKYLIDPELLAPVRLVAGRARKLLQKHALPFPVPSVHLIPKESLDTVDAQLSDLKTAFQAEVVNFENQYVDARRQAREILGELFDDADYPVDILPRFGFTWRFLAVEVPGKSTLLSPEIYAREKQKFHDMMAETRELAQTALREEFAQVVESLSRRLTADGGRPRMLTPKMFERMSEFLDSLDARNIFEDERLRDLMVQARQLIGSAASGDPGDNAFIRRRVQNEMTRLKNAVEEAVEELPRRRLRLAV</sequence>
<evidence type="ECO:0008006" key="3">
    <source>
        <dbReference type="Google" id="ProtNLM"/>
    </source>
</evidence>
<dbReference type="InterPro" id="IPR021496">
    <property type="entry name" value="DUF3150"/>
</dbReference>
<dbReference type="eggNOG" id="ENOG502ZACC">
    <property type="taxonomic scope" value="Bacteria"/>
</dbReference>
<proteinExistence type="predicted"/>
<dbReference type="EMBL" id="ATHJ01000144">
    <property type="protein sequence ID" value="EPR32450.1"/>
    <property type="molecule type" value="Genomic_DNA"/>
</dbReference>
<protein>
    <recommendedName>
        <fullName evidence="3">DUF3150 domain-containing protein</fullName>
    </recommendedName>
</protein>
<comment type="caution">
    <text evidence="1">The sequence shown here is derived from an EMBL/GenBank/DDBJ whole genome shotgun (WGS) entry which is preliminary data.</text>
</comment>
<dbReference type="RefSeq" id="WP_020878835.1">
    <property type="nucleotide sequence ID" value="NZ_ATHJ01000144.1"/>
</dbReference>
<keyword evidence="2" id="KW-1185">Reference proteome</keyword>
<evidence type="ECO:0000313" key="1">
    <source>
        <dbReference type="EMBL" id="EPR32450.1"/>
    </source>
</evidence>
<accession>S7T7H6</accession>
<reference evidence="1 2" key="1">
    <citation type="journal article" date="2013" name="Genome Announc.">
        <title>Draft genome sequences for three mercury-methylating, sulfate-reducing bacteria.</title>
        <authorList>
            <person name="Brown S.D."/>
            <person name="Hurt R.A.Jr."/>
            <person name="Gilmour C.C."/>
            <person name="Elias D.A."/>
        </authorList>
    </citation>
    <scope>NUCLEOTIDE SEQUENCE [LARGE SCALE GENOMIC DNA]</scope>
    <source>
        <strain evidence="1 2">DSM 2059</strain>
    </source>
</reference>
<dbReference type="STRING" id="897.B2D07_18665"/>
<dbReference type="OrthoDB" id="5423044at2"/>
<dbReference type="Proteomes" id="UP000014977">
    <property type="component" value="Unassembled WGS sequence"/>
</dbReference>
<evidence type="ECO:0000313" key="2">
    <source>
        <dbReference type="Proteomes" id="UP000014977"/>
    </source>
</evidence>
<dbReference type="AlphaFoldDB" id="S7T7H6"/>
<name>S7T7H6_DESML</name>
<dbReference type="Pfam" id="PF11348">
    <property type="entry name" value="DUF3150"/>
    <property type="match status" value="1"/>
</dbReference>
<organism evidence="1 2">
    <name type="scientific">Desulfococcus multivorans DSM 2059</name>
    <dbReference type="NCBI Taxonomy" id="1121405"/>
    <lineage>
        <taxon>Bacteria</taxon>
        <taxon>Pseudomonadati</taxon>
        <taxon>Thermodesulfobacteriota</taxon>
        <taxon>Desulfobacteria</taxon>
        <taxon>Desulfobacterales</taxon>
        <taxon>Desulfococcaceae</taxon>
        <taxon>Desulfococcus</taxon>
    </lineage>
</organism>
<gene>
    <name evidence="1" type="ORF">dsmv_3667</name>
</gene>